<dbReference type="InterPro" id="IPR035669">
    <property type="entry name" value="SGNH_plant_lipase-like"/>
</dbReference>
<dbReference type="PANTHER" id="PTHR22835">
    <property type="entry name" value="ZINC FINGER FYVE DOMAIN CONTAINING PROTEIN"/>
    <property type="match status" value="1"/>
</dbReference>
<dbReference type="PANTHER" id="PTHR22835:SF158">
    <property type="entry name" value="GDSL ESTERASE_LIPASE LIP-4-LIKE ISOFORM X1"/>
    <property type="match status" value="1"/>
</dbReference>
<dbReference type="SUPFAM" id="SSF52266">
    <property type="entry name" value="SGNH hydrolase"/>
    <property type="match status" value="1"/>
</dbReference>
<name>A0AAP0PZY1_9MAGN</name>
<gene>
    <name evidence="5" type="ORF">Syun_008141</name>
</gene>
<evidence type="ECO:0000256" key="2">
    <source>
        <dbReference type="ARBA" id="ARBA00022729"/>
    </source>
</evidence>
<reference evidence="5 6" key="1">
    <citation type="submission" date="2024-01" db="EMBL/GenBank/DDBJ databases">
        <title>Genome assemblies of Stephania.</title>
        <authorList>
            <person name="Yang L."/>
        </authorList>
    </citation>
    <scope>NUCLEOTIDE SEQUENCE [LARGE SCALE GENOMIC DNA]</scope>
    <source>
        <strain evidence="5">YNDBR</strain>
        <tissue evidence="5">Leaf</tissue>
    </source>
</reference>
<comment type="similarity">
    <text evidence="1">Belongs to the 'GDSL' lipolytic enzyme family.</text>
</comment>
<dbReference type="EMBL" id="JBBNAF010000003">
    <property type="protein sequence ID" value="KAK9161800.1"/>
    <property type="molecule type" value="Genomic_DNA"/>
</dbReference>
<organism evidence="5 6">
    <name type="scientific">Stephania yunnanensis</name>
    <dbReference type="NCBI Taxonomy" id="152371"/>
    <lineage>
        <taxon>Eukaryota</taxon>
        <taxon>Viridiplantae</taxon>
        <taxon>Streptophyta</taxon>
        <taxon>Embryophyta</taxon>
        <taxon>Tracheophyta</taxon>
        <taxon>Spermatophyta</taxon>
        <taxon>Magnoliopsida</taxon>
        <taxon>Ranunculales</taxon>
        <taxon>Menispermaceae</taxon>
        <taxon>Menispermoideae</taxon>
        <taxon>Cissampelideae</taxon>
        <taxon>Stephania</taxon>
    </lineage>
</organism>
<evidence type="ECO:0000256" key="4">
    <source>
        <dbReference type="ARBA" id="ARBA00023180"/>
    </source>
</evidence>
<accession>A0AAP0PZY1</accession>
<evidence type="ECO:0000256" key="1">
    <source>
        <dbReference type="ARBA" id="ARBA00008668"/>
    </source>
</evidence>
<dbReference type="AlphaFoldDB" id="A0AAP0PZY1"/>
<protein>
    <submittedName>
        <fullName evidence="5">Uncharacterized protein</fullName>
    </submittedName>
</protein>
<dbReference type="InterPro" id="IPR036514">
    <property type="entry name" value="SGNH_hydro_sf"/>
</dbReference>
<keyword evidence="4" id="KW-0325">Glycoprotein</keyword>
<dbReference type="Pfam" id="PF00657">
    <property type="entry name" value="Lipase_GDSL"/>
    <property type="match status" value="1"/>
</dbReference>
<dbReference type="CDD" id="cd01837">
    <property type="entry name" value="SGNH_plant_lipase_like"/>
    <property type="match status" value="1"/>
</dbReference>
<keyword evidence="3" id="KW-0378">Hydrolase</keyword>
<sequence length="346" mass="38840">MHTWQKNHTSSHLQLWRFQLGHRGTIFCSRFQHRPSHGRVFFHRSSGRLCDGCLVIDFLCESLKTSFLTPYLEPMKPNFTNGANFAISGASTMPEYVPFALDVQVLQFLRFKTLSLQLVSQGEKDLVGEEGFQNAIYTIDIGQNDLSAAFASRLSYNQVLERIPSMISEIKYALWRIYEDGGRNFWAHNTGPLGCLPQKLASLSKINTPSILDQYGCIRFLNDAAQVFNQKLRTLCNELRLEMKNATVVYIDVYSIKYELIANATNYGFVSPHMACCGYGGAPYNYNSSVGCGRSGSNICNEGSRYVSWDGVHYTEAANAIVASKILSTHYSTPPLKFGYSNICTT</sequence>
<dbReference type="InterPro" id="IPR001087">
    <property type="entry name" value="GDSL"/>
</dbReference>
<comment type="caution">
    <text evidence="5">The sequence shown here is derived from an EMBL/GenBank/DDBJ whole genome shotgun (WGS) entry which is preliminary data.</text>
</comment>
<dbReference type="Proteomes" id="UP001420932">
    <property type="component" value="Unassembled WGS sequence"/>
</dbReference>
<dbReference type="Gene3D" id="3.40.50.1110">
    <property type="entry name" value="SGNH hydrolase"/>
    <property type="match status" value="1"/>
</dbReference>
<proteinExistence type="inferred from homology"/>
<evidence type="ECO:0000313" key="5">
    <source>
        <dbReference type="EMBL" id="KAK9161800.1"/>
    </source>
</evidence>
<dbReference type="GO" id="GO:0016788">
    <property type="term" value="F:hydrolase activity, acting on ester bonds"/>
    <property type="evidence" value="ECO:0007669"/>
    <property type="project" value="InterPro"/>
</dbReference>
<keyword evidence="2" id="KW-0732">Signal</keyword>
<keyword evidence="6" id="KW-1185">Reference proteome</keyword>
<evidence type="ECO:0000313" key="6">
    <source>
        <dbReference type="Proteomes" id="UP001420932"/>
    </source>
</evidence>
<evidence type="ECO:0000256" key="3">
    <source>
        <dbReference type="ARBA" id="ARBA00022801"/>
    </source>
</evidence>